<dbReference type="SUPFAM" id="SSF48452">
    <property type="entry name" value="TPR-like"/>
    <property type="match status" value="1"/>
</dbReference>
<gene>
    <name evidence="2" type="ORF">GALL_336980</name>
</gene>
<evidence type="ECO:0000313" key="2">
    <source>
        <dbReference type="EMBL" id="OIQ84475.1"/>
    </source>
</evidence>
<evidence type="ECO:0000256" key="1">
    <source>
        <dbReference type="SAM" id="Phobius"/>
    </source>
</evidence>
<dbReference type="Gene3D" id="1.25.40.10">
    <property type="entry name" value="Tetratricopeptide repeat domain"/>
    <property type="match status" value="1"/>
</dbReference>
<dbReference type="AlphaFoldDB" id="A0A1J5R423"/>
<reference evidence="2" key="1">
    <citation type="submission" date="2016-10" db="EMBL/GenBank/DDBJ databases">
        <title>Sequence of Gallionella enrichment culture.</title>
        <authorList>
            <person name="Poehlein A."/>
            <person name="Muehling M."/>
            <person name="Daniel R."/>
        </authorList>
    </citation>
    <scope>NUCLEOTIDE SEQUENCE</scope>
</reference>
<dbReference type="Pfam" id="PF13432">
    <property type="entry name" value="TPR_16"/>
    <property type="match status" value="2"/>
</dbReference>
<dbReference type="InterPro" id="IPR011990">
    <property type="entry name" value="TPR-like_helical_dom_sf"/>
</dbReference>
<organism evidence="2">
    <name type="scientific">mine drainage metagenome</name>
    <dbReference type="NCBI Taxonomy" id="410659"/>
    <lineage>
        <taxon>unclassified sequences</taxon>
        <taxon>metagenomes</taxon>
        <taxon>ecological metagenomes</taxon>
    </lineage>
</organism>
<dbReference type="EMBL" id="MLJW01000615">
    <property type="protein sequence ID" value="OIQ84475.1"/>
    <property type="molecule type" value="Genomic_DNA"/>
</dbReference>
<sequence>MSDVVLLEIIKTVFWLLVFGATVFLFQSEVKQLIQSLSSFKVAGATFELKDKKETIRSYVLLAETLVDLLSRGDRMDELQKLLHPSQIEKLGTFALKYTKEVSEGDWSEELLKNIAYLLLRFGRYKHSVELYDALLSKRPDHVELLNLKALALMTSRLSKNVKAAEELLSNLVARYPEYVHIRFNLALALSLLERDDDAAQEMTKVIDYGYWKADRNFLADPLFHHVREHSPELLANLNNHLTAVMSRDGDAQPTGQPDAAR</sequence>
<accession>A0A1J5R423</accession>
<comment type="caution">
    <text evidence="2">The sequence shown here is derived from an EMBL/GenBank/DDBJ whole genome shotgun (WGS) entry which is preliminary data.</text>
</comment>
<keyword evidence="1" id="KW-1133">Transmembrane helix</keyword>
<name>A0A1J5R423_9ZZZZ</name>
<feature type="transmembrane region" description="Helical" evidence="1">
    <location>
        <begin position="6"/>
        <end position="26"/>
    </location>
</feature>
<keyword evidence="1" id="KW-0472">Membrane</keyword>
<keyword evidence="1" id="KW-0812">Transmembrane</keyword>
<proteinExistence type="predicted"/>
<protein>
    <submittedName>
        <fullName evidence="2">Uncharacterized protein</fullName>
    </submittedName>
</protein>